<proteinExistence type="predicted"/>
<evidence type="ECO:0000313" key="3">
    <source>
        <dbReference type="Proteomes" id="UP000824192"/>
    </source>
</evidence>
<dbReference type="AlphaFoldDB" id="A0A9D1UNT9"/>
<name>A0A9D1UNT9_9FIRM</name>
<dbReference type="EMBL" id="DXGA01000064">
    <property type="protein sequence ID" value="HIW93481.1"/>
    <property type="molecule type" value="Genomic_DNA"/>
</dbReference>
<comment type="caution">
    <text evidence="2">The sequence shown here is derived from an EMBL/GenBank/DDBJ whole genome shotgun (WGS) entry which is preliminary data.</text>
</comment>
<reference evidence="2" key="2">
    <citation type="submission" date="2021-04" db="EMBL/GenBank/DDBJ databases">
        <authorList>
            <person name="Gilroy R."/>
        </authorList>
    </citation>
    <scope>NUCLEOTIDE SEQUENCE</scope>
    <source>
        <strain evidence="2">ChiGjej6B6-1540</strain>
    </source>
</reference>
<feature type="region of interest" description="Disordered" evidence="1">
    <location>
        <begin position="27"/>
        <end position="72"/>
    </location>
</feature>
<evidence type="ECO:0000313" key="2">
    <source>
        <dbReference type="EMBL" id="HIW93481.1"/>
    </source>
</evidence>
<reference evidence="2" key="1">
    <citation type="journal article" date="2021" name="PeerJ">
        <title>Extensive microbial diversity within the chicken gut microbiome revealed by metagenomics and culture.</title>
        <authorList>
            <person name="Gilroy R."/>
            <person name="Ravi A."/>
            <person name="Getino M."/>
            <person name="Pursley I."/>
            <person name="Horton D.L."/>
            <person name="Alikhan N.F."/>
            <person name="Baker D."/>
            <person name="Gharbi K."/>
            <person name="Hall N."/>
            <person name="Watson M."/>
            <person name="Adriaenssens E.M."/>
            <person name="Foster-Nyarko E."/>
            <person name="Jarju S."/>
            <person name="Secka A."/>
            <person name="Antonio M."/>
            <person name="Oren A."/>
            <person name="Chaudhuri R.R."/>
            <person name="La Ragione R."/>
            <person name="Hildebrand F."/>
            <person name="Pallen M.J."/>
        </authorList>
    </citation>
    <scope>NUCLEOTIDE SEQUENCE</scope>
    <source>
        <strain evidence="2">ChiGjej6B6-1540</strain>
    </source>
</reference>
<organism evidence="2 3">
    <name type="scientific">Candidatus Flavonifractor merdipullorum</name>
    <dbReference type="NCBI Taxonomy" id="2838590"/>
    <lineage>
        <taxon>Bacteria</taxon>
        <taxon>Bacillati</taxon>
        <taxon>Bacillota</taxon>
        <taxon>Clostridia</taxon>
        <taxon>Eubacteriales</taxon>
        <taxon>Oscillospiraceae</taxon>
        <taxon>Flavonifractor</taxon>
    </lineage>
</organism>
<protein>
    <submittedName>
        <fullName evidence="2">Uncharacterized protein</fullName>
    </submittedName>
</protein>
<evidence type="ECO:0000256" key="1">
    <source>
        <dbReference type="SAM" id="MobiDB-lite"/>
    </source>
</evidence>
<gene>
    <name evidence="2" type="ORF">H9868_02960</name>
</gene>
<accession>A0A9D1UNT9</accession>
<sequence length="127" mass="13880">MAEWEEKLNTILGDPEAMGQILSLAQSLGLSSRPEQEDHSPEEGGQEGEQPPLSGGDPAMLRQSMALLSALGQEENDKRTALLTALKPFLKPERQASLDRAIQLQRLTKMARVAFRLLRDEGGDGDV</sequence>
<dbReference type="Proteomes" id="UP000824192">
    <property type="component" value="Unassembled WGS sequence"/>
</dbReference>